<accession>A0A4Y4DIM5</accession>
<gene>
    <name evidence="1" type="ORF">AUR04nite_03380</name>
</gene>
<keyword evidence="2" id="KW-1185">Reference proteome</keyword>
<organism evidence="1 2">
    <name type="scientific">Glutamicibacter uratoxydans</name>
    <name type="common">Arthrobacter uratoxydans</name>
    <dbReference type="NCBI Taxonomy" id="43667"/>
    <lineage>
        <taxon>Bacteria</taxon>
        <taxon>Bacillati</taxon>
        <taxon>Actinomycetota</taxon>
        <taxon>Actinomycetes</taxon>
        <taxon>Micrococcales</taxon>
        <taxon>Micrococcaceae</taxon>
        <taxon>Glutamicibacter</taxon>
    </lineage>
</organism>
<dbReference type="Proteomes" id="UP000316612">
    <property type="component" value="Unassembled WGS sequence"/>
</dbReference>
<protein>
    <submittedName>
        <fullName evidence="1">Uncharacterized protein</fullName>
    </submittedName>
</protein>
<name>A0A4Y4DIM5_GLUUR</name>
<dbReference type="EMBL" id="BJNY01000001">
    <property type="protein sequence ID" value="GED04806.1"/>
    <property type="molecule type" value="Genomic_DNA"/>
</dbReference>
<sequence length="193" mass="21833">MSMHRGIVVNDVDYPMFLLLYVREIKSLANDIQLPALHPAPGPEQLLPAAEEHVHALSAMWRRLWLQAWSASSGEAAAVPGTNQKSEPFSQAMADGEPTPWLWPSGSPEEAVNMAAFEQWYDQVLSQRRLVNWRSLGAVMDQAFDAGLETVYVLPLEGFYQFKVNRRCLVVSAQVLGRQEWLERALRQWLASE</sequence>
<proteinExistence type="predicted"/>
<evidence type="ECO:0000313" key="1">
    <source>
        <dbReference type="EMBL" id="GED04806.1"/>
    </source>
</evidence>
<dbReference type="AlphaFoldDB" id="A0A4Y4DIM5"/>
<reference evidence="1 2" key="1">
    <citation type="submission" date="2019-06" db="EMBL/GenBank/DDBJ databases">
        <title>Whole genome shotgun sequence of Glutamicibacter uratoxydans NBRC 15515.</title>
        <authorList>
            <person name="Hosoyama A."/>
            <person name="Uohara A."/>
            <person name="Ohji S."/>
            <person name="Ichikawa N."/>
        </authorList>
    </citation>
    <scope>NUCLEOTIDE SEQUENCE [LARGE SCALE GENOMIC DNA]</scope>
    <source>
        <strain evidence="1 2">NBRC 15515</strain>
    </source>
</reference>
<comment type="caution">
    <text evidence="1">The sequence shown here is derived from an EMBL/GenBank/DDBJ whole genome shotgun (WGS) entry which is preliminary data.</text>
</comment>
<dbReference type="RefSeq" id="WP_141361286.1">
    <property type="nucleotide sequence ID" value="NZ_BAAAJL010000007.1"/>
</dbReference>
<evidence type="ECO:0000313" key="2">
    <source>
        <dbReference type="Proteomes" id="UP000316612"/>
    </source>
</evidence>